<dbReference type="PRINTS" id="PR00380">
    <property type="entry name" value="KINESINHEAVY"/>
</dbReference>
<accession>A0A0L0C182</accession>
<dbReference type="GO" id="GO:0008017">
    <property type="term" value="F:microtubule binding"/>
    <property type="evidence" value="ECO:0007669"/>
    <property type="project" value="InterPro"/>
</dbReference>
<sequence length="260" mass="29086">MQEFAGSDNSKQRGGIITCSFDHIFEGISVASGIRYLAMVSYLEIYNENIRDLLNPYEDLNANHALKEQHGVGVTVPTLSTHTVVNAEECYHLLNMGNRNRVVGATLMNATSSRSHSIFTISLEQIPIEEDSVEQMPVTGGIRRGKLNLVDLAGSERQNKTGAVGERFREATKINLSLSALGNVISALVDGKTKHIPYRDSKLTRLLQRDSGECTCVEGVRPFICIHEKIYFYKYLNNWKSINIKVAGRGKYVFNKFKKL</sequence>
<keyword evidence="6" id="KW-0175">Coiled coil</keyword>
<evidence type="ECO:0000256" key="1">
    <source>
        <dbReference type="ARBA" id="ARBA00004245"/>
    </source>
</evidence>
<dbReference type="SMART" id="SM00129">
    <property type="entry name" value="KISc"/>
    <property type="match status" value="1"/>
</dbReference>
<dbReference type="STRING" id="7375.A0A0L0C182"/>
<dbReference type="AlphaFoldDB" id="A0A0L0C182"/>
<dbReference type="EMBL" id="JRES01001020">
    <property type="protein sequence ID" value="KNC26093.1"/>
    <property type="molecule type" value="Genomic_DNA"/>
</dbReference>
<keyword evidence="4 10" id="KW-0547">Nucleotide-binding</keyword>
<keyword evidence="7 10" id="KW-0505">Motor protein</keyword>
<dbReference type="OrthoDB" id="3176171at2759"/>
<dbReference type="Gene3D" id="3.40.850.10">
    <property type="entry name" value="Kinesin motor domain"/>
    <property type="match status" value="1"/>
</dbReference>
<dbReference type="Pfam" id="PF00225">
    <property type="entry name" value="Kinesin"/>
    <property type="match status" value="1"/>
</dbReference>
<comment type="caution">
    <text evidence="9">Lacks conserved residue(s) required for the propagation of feature annotation.</text>
</comment>
<dbReference type="InterPro" id="IPR027640">
    <property type="entry name" value="Kinesin-like_fam"/>
</dbReference>
<dbReference type="PROSITE" id="PS00411">
    <property type="entry name" value="KINESIN_MOTOR_1"/>
    <property type="match status" value="1"/>
</dbReference>
<dbReference type="InterPro" id="IPR019821">
    <property type="entry name" value="Kinesin_motor_CS"/>
</dbReference>
<evidence type="ECO:0000256" key="9">
    <source>
        <dbReference type="PROSITE-ProRule" id="PRU00283"/>
    </source>
</evidence>
<dbReference type="InterPro" id="IPR001752">
    <property type="entry name" value="Kinesin_motor_dom"/>
</dbReference>
<comment type="caution">
    <text evidence="12">The sequence shown here is derived from an EMBL/GenBank/DDBJ whole genome shotgun (WGS) entry which is preliminary data.</text>
</comment>
<dbReference type="OMA" id="KERYIRY"/>
<proteinExistence type="inferred from homology"/>
<evidence type="ECO:0000256" key="5">
    <source>
        <dbReference type="ARBA" id="ARBA00022840"/>
    </source>
</evidence>
<dbReference type="GO" id="GO:0007018">
    <property type="term" value="P:microtubule-based movement"/>
    <property type="evidence" value="ECO:0007669"/>
    <property type="project" value="InterPro"/>
</dbReference>
<evidence type="ECO:0000259" key="11">
    <source>
        <dbReference type="PROSITE" id="PS50067"/>
    </source>
</evidence>
<keyword evidence="13" id="KW-1185">Reference proteome</keyword>
<dbReference type="GO" id="GO:0003777">
    <property type="term" value="F:microtubule motor activity"/>
    <property type="evidence" value="ECO:0007669"/>
    <property type="project" value="InterPro"/>
</dbReference>
<evidence type="ECO:0000256" key="3">
    <source>
        <dbReference type="ARBA" id="ARBA00022701"/>
    </source>
</evidence>
<dbReference type="PANTHER" id="PTHR47969">
    <property type="entry name" value="CHROMOSOME-ASSOCIATED KINESIN KIF4A-RELATED"/>
    <property type="match status" value="1"/>
</dbReference>
<dbReference type="PANTHER" id="PTHR47969:SF21">
    <property type="entry name" value="KINESIN-LIKE PROTEIN"/>
    <property type="match status" value="1"/>
</dbReference>
<dbReference type="GO" id="GO:0005524">
    <property type="term" value="F:ATP binding"/>
    <property type="evidence" value="ECO:0007669"/>
    <property type="project" value="UniProtKB-KW"/>
</dbReference>
<organism evidence="12 13">
    <name type="scientific">Lucilia cuprina</name>
    <name type="common">Green bottle fly</name>
    <name type="synonym">Australian sheep blowfly</name>
    <dbReference type="NCBI Taxonomy" id="7375"/>
    <lineage>
        <taxon>Eukaryota</taxon>
        <taxon>Metazoa</taxon>
        <taxon>Ecdysozoa</taxon>
        <taxon>Arthropoda</taxon>
        <taxon>Hexapoda</taxon>
        <taxon>Insecta</taxon>
        <taxon>Pterygota</taxon>
        <taxon>Neoptera</taxon>
        <taxon>Endopterygota</taxon>
        <taxon>Diptera</taxon>
        <taxon>Brachycera</taxon>
        <taxon>Muscomorpha</taxon>
        <taxon>Oestroidea</taxon>
        <taxon>Calliphoridae</taxon>
        <taxon>Luciliinae</taxon>
        <taxon>Lucilia</taxon>
    </lineage>
</organism>
<protein>
    <recommendedName>
        <fullName evidence="10">Kinesin-like protein</fullName>
    </recommendedName>
</protein>
<reference evidence="12 13" key="1">
    <citation type="journal article" date="2015" name="Nat. Commun.">
        <title>Lucilia cuprina genome unlocks parasitic fly biology to underpin future interventions.</title>
        <authorList>
            <person name="Anstead C.A."/>
            <person name="Korhonen P.K."/>
            <person name="Young N.D."/>
            <person name="Hall R.S."/>
            <person name="Jex A.R."/>
            <person name="Murali S.C."/>
            <person name="Hughes D.S."/>
            <person name="Lee S.F."/>
            <person name="Perry T."/>
            <person name="Stroehlein A.J."/>
            <person name="Ansell B.R."/>
            <person name="Breugelmans B."/>
            <person name="Hofmann A."/>
            <person name="Qu J."/>
            <person name="Dugan S."/>
            <person name="Lee S.L."/>
            <person name="Chao H."/>
            <person name="Dinh H."/>
            <person name="Han Y."/>
            <person name="Doddapaneni H.V."/>
            <person name="Worley K.C."/>
            <person name="Muzny D.M."/>
            <person name="Ioannidis P."/>
            <person name="Waterhouse R.M."/>
            <person name="Zdobnov E.M."/>
            <person name="James P.J."/>
            <person name="Bagnall N.H."/>
            <person name="Kotze A.C."/>
            <person name="Gibbs R.A."/>
            <person name="Richards S."/>
            <person name="Batterham P."/>
            <person name="Gasser R.B."/>
        </authorList>
    </citation>
    <scope>NUCLEOTIDE SEQUENCE [LARGE SCALE GENOMIC DNA]</scope>
    <source>
        <strain evidence="12 13">LS</strain>
        <tissue evidence="12">Full body</tissue>
    </source>
</reference>
<evidence type="ECO:0000256" key="2">
    <source>
        <dbReference type="ARBA" id="ARBA00022490"/>
    </source>
</evidence>
<dbReference type="PROSITE" id="PS50067">
    <property type="entry name" value="KINESIN_MOTOR_2"/>
    <property type="match status" value="1"/>
</dbReference>
<comment type="similarity">
    <text evidence="9 10">Belongs to the TRAFAC class myosin-kinesin ATPase superfamily. Kinesin family.</text>
</comment>
<name>A0A0L0C182_LUCCU</name>
<feature type="domain" description="Kinesin motor" evidence="11">
    <location>
        <begin position="1"/>
        <end position="208"/>
    </location>
</feature>
<dbReference type="SUPFAM" id="SSF52540">
    <property type="entry name" value="P-loop containing nucleoside triphosphate hydrolases"/>
    <property type="match status" value="1"/>
</dbReference>
<keyword evidence="3 10" id="KW-0493">Microtubule</keyword>
<evidence type="ECO:0000256" key="4">
    <source>
        <dbReference type="ARBA" id="ARBA00022741"/>
    </source>
</evidence>
<gene>
    <name evidence="12" type="ORF">FF38_05404</name>
</gene>
<dbReference type="Proteomes" id="UP000037069">
    <property type="component" value="Unassembled WGS sequence"/>
</dbReference>
<evidence type="ECO:0000256" key="6">
    <source>
        <dbReference type="ARBA" id="ARBA00023054"/>
    </source>
</evidence>
<evidence type="ECO:0000313" key="13">
    <source>
        <dbReference type="Proteomes" id="UP000037069"/>
    </source>
</evidence>
<comment type="subcellular location">
    <subcellularLocation>
        <location evidence="1">Cytoplasm</location>
        <location evidence="1">Cytoskeleton</location>
    </subcellularLocation>
</comment>
<keyword evidence="5 10" id="KW-0067">ATP-binding</keyword>
<evidence type="ECO:0000256" key="7">
    <source>
        <dbReference type="ARBA" id="ARBA00023175"/>
    </source>
</evidence>
<evidence type="ECO:0000256" key="8">
    <source>
        <dbReference type="ARBA" id="ARBA00023212"/>
    </source>
</evidence>
<dbReference type="InterPro" id="IPR036961">
    <property type="entry name" value="Kinesin_motor_dom_sf"/>
</dbReference>
<dbReference type="GO" id="GO:0005874">
    <property type="term" value="C:microtubule"/>
    <property type="evidence" value="ECO:0007669"/>
    <property type="project" value="UniProtKB-KW"/>
</dbReference>
<keyword evidence="8" id="KW-0206">Cytoskeleton</keyword>
<dbReference type="InterPro" id="IPR027417">
    <property type="entry name" value="P-loop_NTPase"/>
</dbReference>
<evidence type="ECO:0000256" key="10">
    <source>
        <dbReference type="RuleBase" id="RU000394"/>
    </source>
</evidence>
<evidence type="ECO:0000313" key="12">
    <source>
        <dbReference type="EMBL" id="KNC26093.1"/>
    </source>
</evidence>
<keyword evidence="2" id="KW-0963">Cytoplasm</keyword>